<keyword evidence="2" id="KW-1185">Reference proteome</keyword>
<dbReference type="STRING" id="694573.A0A194UYF1"/>
<gene>
    <name evidence="1" type="ORF">VP1G_10832</name>
</gene>
<reference evidence="2" key="1">
    <citation type="submission" date="2014-12" db="EMBL/GenBank/DDBJ databases">
        <title>Genome Sequence of Valsa Canker Pathogens Uncovers a Specific Adaption of Colonization on Woody Bark.</title>
        <authorList>
            <person name="Yin Z."/>
            <person name="Liu H."/>
            <person name="Gao X."/>
            <person name="Li Z."/>
            <person name="Song N."/>
            <person name="Ke X."/>
            <person name="Dai Q."/>
            <person name="Wu Y."/>
            <person name="Sun Y."/>
            <person name="Xu J.-R."/>
            <person name="Kang Z.K."/>
            <person name="Wang L."/>
            <person name="Huang L."/>
        </authorList>
    </citation>
    <scope>NUCLEOTIDE SEQUENCE [LARGE SCALE GENOMIC DNA]</scope>
    <source>
        <strain evidence="2">SXYL134</strain>
    </source>
</reference>
<protein>
    <submittedName>
        <fullName evidence="1">Bifunctional solanapyrone synthase</fullName>
    </submittedName>
</protein>
<evidence type="ECO:0000313" key="2">
    <source>
        <dbReference type="Proteomes" id="UP000078576"/>
    </source>
</evidence>
<organism evidence="1 2">
    <name type="scientific">Cytospora mali</name>
    <name type="common">Apple Valsa canker fungus</name>
    <name type="synonym">Valsa mali</name>
    <dbReference type="NCBI Taxonomy" id="578113"/>
    <lineage>
        <taxon>Eukaryota</taxon>
        <taxon>Fungi</taxon>
        <taxon>Dikarya</taxon>
        <taxon>Ascomycota</taxon>
        <taxon>Pezizomycotina</taxon>
        <taxon>Sordariomycetes</taxon>
        <taxon>Sordariomycetidae</taxon>
        <taxon>Diaporthales</taxon>
        <taxon>Cytosporaceae</taxon>
        <taxon>Cytospora</taxon>
    </lineage>
</organism>
<sequence>MFNRRLIIIKFAVGKLEELIAGKLASMVSGDSELVSLCSFFPLTQTMIKHGNEHSSNSIGLEEISQGENGAIFLASLAVKSAENSAKAVPIVKQLVREVNEYATSARAEWGWRFLYYAYGYQDPIATYGESAQIKIRAASDKYDPDKVFQNLRRTGHKIHSWYF</sequence>
<dbReference type="Proteomes" id="UP000078576">
    <property type="component" value="Unassembled WGS sequence"/>
</dbReference>
<proteinExistence type="predicted"/>
<name>A0A194UYF1_CYTMA</name>
<dbReference type="AlphaFoldDB" id="A0A194UYF1"/>
<dbReference type="EMBL" id="KN714691">
    <property type="protein sequence ID" value="KUI56688.1"/>
    <property type="molecule type" value="Genomic_DNA"/>
</dbReference>
<dbReference type="OrthoDB" id="2151789at2759"/>
<evidence type="ECO:0000313" key="1">
    <source>
        <dbReference type="EMBL" id="KUI56688.1"/>
    </source>
</evidence>
<accession>A0A194UYF1</accession>